<reference evidence="2 3" key="1">
    <citation type="journal article" date="2019" name="Sci. Rep.">
        <title>Orb-weaving spider Araneus ventricosus genome elucidates the spidroin gene catalogue.</title>
        <authorList>
            <person name="Kono N."/>
            <person name="Nakamura H."/>
            <person name="Ohtoshi R."/>
            <person name="Moran D.A.P."/>
            <person name="Shinohara A."/>
            <person name="Yoshida Y."/>
            <person name="Fujiwara M."/>
            <person name="Mori M."/>
            <person name="Tomita M."/>
            <person name="Arakawa K."/>
        </authorList>
    </citation>
    <scope>NUCLEOTIDE SEQUENCE [LARGE SCALE GENOMIC DNA]</scope>
</reference>
<accession>A0A4Y2AZ75</accession>
<dbReference type="Proteomes" id="UP000499080">
    <property type="component" value="Unassembled WGS sequence"/>
</dbReference>
<gene>
    <name evidence="2" type="ORF">AVEN_221323-2_1</name>
</gene>
<evidence type="ECO:0008006" key="4">
    <source>
        <dbReference type="Google" id="ProtNLM"/>
    </source>
</evidence>
<sequence length="173" mass="19834">RGFIGIKADTEENRQKIINFLKEKRLEFVLSEAQEDRSVKAVVRDLPINIEITEIIQSLEEKGYKIERISQIKIFKEKKPLYLIYLKKQDSFILRRTAKCALGASSAMVNMQPGNAVSTKKLKIQSASFAEKKATWRPGKNARSSQSSKIPQSDTPEKVTLKQQKIRKGRKNR</sequence>
<evidence type="ECO:0000313" key="3">
    <source>
        <dbReference type="Proteomes" id="UP000499080"/>
    </source>
</evidence>
<proteinExistence type="predicted"/>
<evidence type="ECO:0000256" key="1">
    <source>
        <dbReference type="SAM" id="MobiDB-lite"/>
    </source>
</evidence>
<dbReference type="EMBL" id="BGPR01000041">
    <property type="protein sequence ID" value="GBL85103.1"/>
    <property type="molecule type" value="Genomic_DNA"/>
</dbReference>
<name>A0A4Y2AZ75_ARAVE</name>
<feature type="compositionally biased region" description="Basic residues" evidence="1">
    <location>
        <begin position="164"/>
        <end position="173"/>
    </location>
</feature>
<organism evidence="2 3">
    <name type="scientific">Araneus ventricosus</name>
    <name type="common">Orbweaver spider</name>
    <name type="synonym">Epeira ventricosa</name>
    <dbReference type="NCBI Taxonomy" id="182803"/>
    <lineage>
        <taxon>Eukaryota</taxon>
        <taxon>Metazoa</taxon>
        <taxon>Ecdysozoa</taxon>
        <taxon>Arthropoda</taxon>
        <taxon>Chelicerata</taxon>
        <taxon>Arachnida</taxon>
        <taxon>Araneae</taxon>
        <taxon>Araneomorphae</taxon>
        <taxon>Entelegynae</taxon>
        <taxon>Araneoidea</taxon>
        <taxon>Araneidae</taxon>
        <taxon>Araneus</taxon>
    </lineage>
</organism>
<feature type="compositionally biased region" description="Polar residues" evidence="1">
    <location>
        <begin position="142"/>
        <end position="154"/>
    </location>
</feature>
<feature type="region of interest" description="Disordered" evidence="1">
    <location>
        <begin position="130"/>
        <end position="173"/>
    </location>
</feature>
<evidence type="ECO:0000313" key="2">
    <source>
        <dbReference type="EMBL" id="GBL85103.1"/>
    </source>
</evidence>
<comment type="caution">
    <text evidence="2">The sequence shown here is derived from an EMBL/GenBank/DDBJ whole genome shotgun (WGS) entry which is preliminary data.</text>
</comment>
<keyword evidence="3" id="KW-1185">Reference proteome</keyword>
<protein>
    <recommendedName>
        <fullName evidence="4">Pre-C2HC domain-containing protein</fullName>
    </recommendedName>
</protein>
<feature type="non-terminal residue" evidence="2">
    <location>
        <position position="1"/>
    </location>
</feature>
<dbReference type="AlphaFoldDB" id="A0A4Y2AZ75"/>
<dbReference type="OrthoDB" id="6593055at2759"/>